<dbReference type="Proteomes" id="UP001352852">
    <property type="component" value="Unassembled WGS sequence"/>
</dbReference>
<comment type="caution">
    <text evidence="1">The sequence shown here is derived from an EMBL/GenBank/DDBJ whole genome shotgun (WGS) entry which is preliminary data.</text>
</comment>
<evidence type="ECO:0000313" key="1">
    <source>
        <dbReference type="EMBL" id="MED6275889.1"/>
    </source>
</evidence>
<keyword evidence="2" id="KW-1185">Reference proteome</keyword>
<name>A0ABU7DQ96_9TELE</name>
<gene>
    <name evidence="1" type="ORF">CHARACLAT_031245</name>
</gene>
<reference evidence="1 2" key="1">
    <citation type="submission" date="2021-06" db="EMBL/GenBank/DDBJ databases">
        <authorList>
            <person name="Palmer J.M."/>
        </authorList>
    </citation>
    <scope>NUCLEOTIDE SEQUENCE [LARGE SCALE GENOMIC DNA]</scope>
    <source>
        <strain evidence="1 2">CL_MEX2019</strain>
        <tissue evidence="1">Muscle</tissue>
    </source>
</reference>
<sequence length="133" mass="15636">MLSTCQLVVWVKYQEKSFPVQHDKRKHLEFATAWWNPVLWSDQTKHSRRVWHETTNKSLGKHPVLPVEIGKGEYVILWACLSSLDPWNHVRKHGLILILKICKSLSKLKIDHCSKMLIKTYAQSNIEMVHQVK</sequence>
<evidence type="ECO:0000313" key="2">
    <source>
        <dbReference type="Proteomes" id="UP001352852"/>
    </source>
</evidence>
<dbReference type="EMBL" id="JAHUTJ010029564">
    <property type="protein sequence ID" value="MED6275889.1"/>
    <property type="molecule type" value="Genomic_DNA"/>
</dbReference>
<organism evidence="1 2">
    <name type="scientific">Characodon lateralis</name>
    <dbReference type="NCBI Taxonomy" id="208331"/>
    <lineage>
        <taxon>Eukaryota</taxon>
        <taxon>Metazoa</taxon>
        <taxon>Chordata</taxon>
        <taxon>Craniata</taxon>
        <taxon>Vertebrata</taxon>
        <taxon>Euteleostomi</taxon>
        <taxon>Actinopterygii</taxon>
        <taxon>Neopterygii</taxon>
        <taxon>Teleostei</taxon>
        <taxon>Neoteleostei</taxon>
        <taxon>Acanthomorphata</taxon>
        <taxon>Ovalentaria</taxon>
        <taxon>Atherinomorphae</taxon>
        <taxon>Cyprinodontiformes</taxon>
        <taxon>Goodeidae</taxon>
        <taxon>Characodon</taxon>
    </lineage>
</organism>
<protein>
    <submittedName>
        <fullName evidence="1">Uncharacterized protein</fullName>
    </submittedName>
</protein>
<accession>A0ABU7DQ96</accession>
<proteinExistence type="predicted"/>